<dbReference type="Gene3D" id="1.10.10.60">
    <property type="entry name" value="Homeodomain-like"/>
    <property type="match status" value="1"/>
</dbReference>
<gene>
    <name evidence="3" type="ORF">TSOC_007217</name>
</gene>
<dbReference type="SUPFAM" id="SSF46689">
    <property type="entry name" value="Homeodomain-like"/>
    <property type="match status" value="1"/>
</dbReference>
<dbReference type="AlphaFoldDB" id="A0A2J8A1P0"/>
<dbReference type="Proteomes" id="UP000236333">
    <property type="component" value="Unassembled WGS sequence"/>
</dbReference>
<keyword evidence="4" id="KW-1185">Reference proteome</keyword>
<dbReference type="InterPro" id="IPR001005">
    <property type="entry name" value="SANT/Myb"/>
</dbReference>
<evidence type="ECO:0000313" key="4">
    <source>
        <dbReference type="Proteomes" id="UP000236333"/>
    </source>
</evidence>
<evidence type="ECO:0000259" key="2">
    <source>
        <dbReference type="PROSITE" id="PS50090"/>
    </source>
</evidence>
<sequence>MEAEPSTSGGPQADRLEFVREMRRRFSPKAMLKDDGSIDQDFFKPRRVVLVQAGAPGGPRTKWGAPEREALLKGLEEHGVGKWREIARDFLPGDQWEETQLRTRAARLLGTQSLARYVGWKGSAAEVEEVYERNKAIGAATGCWKGGILVEDDDGTLKKFMEQQQHQQQQPGRMEEQQQQQPGRMEQQQDPGAQPGSMESEEQEL</sequence>
<feature type="region of interest" description="Disordered" evidence="1">
    <location>
        <begin position="155"/>
        <end position="205"/>
    </location>
</feature>
<organism evidence="3 4">
    <name type="scientific">Tetrabaena socialis</name>
    <dbReference type="NCBI Taxonomy" id="47790"/>
    <lineage>
        <taxon>Eukaryota</taxon>
        <taxon>Viridiplantae</taxon>
        <taxon>Chlorophyta</taxon>
        <taxon>core chlorophytes</taxon>
        <taxon>Chlorophyceae</taxon>
        <taxon>CS clade</taxon>
        <taxon>Chlamydomonadales</taxon>
        <taxon>Tetrabaenaceae</taxon>
        <taxon>Tetrabaena</taxon>
    </lineage>
</organism>
<evidence type="ECO:0000313" key="3">
    <source>
        <dbReference type="EMBL" id="PNH06432.1"/>
    </source>
</evidence>
<evidence type="ECO:0000256" key="1">
    <source>
        <dbReference type="SAM" id="MobiDB-lite"/>
    </source>
</evidence>
<dbReference type="OrthoDB" id="608866at2759"/>
<proteinExistence type="predicted"/>
<name>A0A2J8A1P0_9CHLO</name>
<comment type="caution">
    <text evidence="3">The sequence shown here is derived from an EMBL/GenBank/DDBJ whole genome shotgun (WGS) entry which is preliminary data.</text>
</comment>
<feature type="domain" description="Myb-like" evidence="2">
    <location>
        <begin position="55"/>
        <end position="109"/>
    </location>
</feature>
<feature type="compositionally biased region" description="Low complexity" evidence="1">
    <location>
        <begin position="162"/>
        <end position="189"/>
    </location>
</feature>
<dbReference type="InterPro" id="IPR009057">
    <property type="entry name" value="Homeodomain-like_sf"/>
</dbReference>
<protein>
    <recommendedName>
        <fullName evidence="2">Myb-like domain-containing protein</fullName>
    </recommendedName>
</protein>
<dbReference type="PROSITE" id="PS50090">
    <property type="entry name" value="MYB_LIKE"/>
    <property type="match status" value="1"/>
</dbReference>
<dbReference type="SMART" id="SM00717">
    <property type="entry name" value="SANT"/>
    <property type="match status" value="1"/>
</dbReference>
<reference evidence="3 4" key="1">
    <citation type="journal article" date="2017" name="Mol. Biol. Evol.">
        <title>The 4-celled Tetrabaena socialis nuclear genome reveals the essential components for genetic control of cell number at the origin of multicellularity in the volvocine lineage.</title>
        <authorList>
            <person name="Featherston J."/>
            <person name="Arakaki Y."/>
            <person name="Hanschen E.R."/>
            <person name="Ferris P.J."/>
            <person name="Michod R.E."/>
            <person name="Olson B.J.S.C."/>
            <person name="Nozaki H."/>
            <person name="Durand P.M."/>
        </authorList>
    </citation>
    <scope>NUCLEOTIDE SEQUENCE [LARGE SCALE GENOMIC DNA]</scope>
    <source>
        <strain evidence="3 4">NIES-571</strain>
    </source>
</reference>
<dbReference type="EMBL" id="PGGS01000236">
    <property type="protein sequence ID" value="PNH06432.1"/>
    <property type="molecule type" value="Genomic_DNA"/>
</dbReference>
<accession>A0A2J8A1P0</accession>